<comment type="caution">
    <text evidence="1">The sequence shown here is derived from an EMBL/GenBank/DDBJ whole genome shotgun (WGS) entry which is preliminary data.</text>
</comment>
<accession>A0A9R1VZZ6</accession>
<evidence type="ECO:0000313" key="2">
    <source>
        <dbReference type="Proteomes" id="UP000235145"/>
    </source>
</evidence>
<evidence type="ECO:0000313" key="1">
    <source>
        <dbReference type="EMBL" id="KAJ0213716.1"/>
    </source>
</evidence>
<proteinExistence type="predicted"/>
<organism evidence="1 2">
    <name type="scientific">Lactuca sativa</name>
    <name type="common">Garden lettuce</name>
    <dbReference type="NCBI Taxonomy" id="4236"/>
    <lineage>
        <taxon>Eukaryota</taxon>
        <taxon>Viridiplantae</taxon>
        <taxon>Streptophyta</taxon>
        <taxon>Embryophyta</taxon>
        <taxon>Tracheophyta</taxon>
        <taxon>Spermatophyta</taxon>
        <taxon>Magnoliopsida</taxon>
        <taxon>eudicotyledons</taxon>
        <taxon>Gunneridae</taxon>
        <taxon>Pentapetalae</taxon>
        <taxon>asterids</taxon>
        <taxon>campanulids</taxon>
        <taxon>Asterales</taxon>
        <taxon>Asteraceae</taxon>
        <taxon>Cichorioideae</taxon>
        <taxon>Cichorieae</taxon>
        <taxon>Lactucinae</taxon>
        <taxon>Lactuca</taxon>
    </lineage>
</organism>
<reference evidence="1 2" key="1">
    <citation type="journal article" date="2017" name="Nat. Commun.">
        <title>Genome assembly with in vitro proximity ligation data and whole-genome triplication in lettuce.</title>
        <authorList>
            <person name="Reyes-Chin-Wo S."/>
            <person name="Wang Z."/>
            <person name="Yang X."/>
            <person name="Kozik A."/>
            <person name="Arikit S."/>
            <person name="Song C."/>
            <person name="Xia L."/>
            <person name="Froenicke L."/>
            <person name="Lavelle D.O."/>
            <person name="Truco M.J."/>
            <person name="Xia R."/>
            <person name="Zhu S."/>
            <person name="Xu C."/>
            <person name="Xu H."/>
            <person name="Xu X."/>
            <person name="Cox K."/>
            <person name="Korf I."/>
            <person name="Meyers B.C."/>
            <person name="Michelmore R.W."/>
        </authorList>
    </citation>
    <scope>NUCLEOTIDE SEQUENCE [LARGE SCALE GENOMIC DNA]</scope>
    <source>
        <strain evidence="2">cv. Salinas</strain>
        <tissue evidence="1">Seedlings</tissue>
    </source>
</reference>
<sequence length="155" mass="18370">MEFDGEVINFNIFEEKRYLSDVHSLNFMDIVQPLTEECFEFTNHDFLELVLNRKFDKNSVNNIVEKFKLDDELLGIVEFMNDKNNIMFNEMGILRKVKFQELEEFQNKAFENSCIYKNKTTTFQDKYFSSKSVEIGQKVLLYASHIKGFSGKLRS</sequence>
<dbReference type="EMBL" id="NBSK02000004">
    <property type="protein sequence ID" value="KAJ0213716.1"/>
    <property type="molecule type" value="Genomic_DNA"/>
</dbReference>
<keyword evidence="2" id="KW-1185">Reference proteome</keyword>
<gene>
    <name evidence="1" type="ORF">LSAT_V11C400162750</name>
</gene>
<protein>
    <submittedName>
        <fullName evidence="1">Uncharacterized protein</fullName>
    </submittedName>
</protein>
<dbReference type="Proteomes" id="UP000235145">
    <property type="component" value="Unassembled WGS sequence"/>
</dbReference>
<name>A0A9R1VZZ6_LACSA</name>
<dbReference type="AlphaFoldDB" id="A0A9R1VZZ6"/>